<evidence type="ECO:0000313" key="2">
    <source>
        <dbReference type="Proteomes" id="UP000308092"/>
    </source>
</evidence>
<reference evidence="1 2" key="1">
    <citation type="submission" date="2019-03" db="EMBL/GenBank/DDBJ databases">
        <title>The genome sequence of a newly discovered highly antifungal drug resistant Aspergillus species, Aspergillus tanneri NIH 1004.</title>
        <authorList>
            <person name="Mounaud S."/>
            <person name="Singh I."/>
            <person name="Joardar V."/>
            <person name="Pakala S."/>
            <person name="Pakala S."/>
            <person name="Venepally P."/>
            <person name="Hoover J."/>
            <person name="Nierman W."/>
            <person name="Chung J."/>
            <person name="Losada L."/>
        </authorList>
    </citation>
    <scope>NUCLEOTIDE SEQUENCE [LARGE SCALE GENOMIC DNA]</scope>
    <source>
        <strain evidence="1 2">NIH1004</strain>
    </source>
</reference>
<gene>
    <name evidence="1" type="ORF">EYZ11_009314</name>
</gene>
<organism evidence="1 2">
    <name type="scientific">Aspergillus tanneri</name>
    <dbReference type="NCBI Taxonomy" id="1220188"/>
    <lineage>
        <taxon>Eukaryota</taxon>
        <taxon>Fungi</taxon>
        <taxon>Dikarya</taxon>
        <taxon>Ascomycota</taxon>
        <taxon>Pezizomycotina</taxon>
        <taxon>Eurotiomycetes</taxon>
        <taxon>Eurotiomycetidae</taxon>
        <taxon>Eurotiales</taxon>
        <taxon>Aspergillaceae</taxon>
        <taxon>Aspergillus</taxon>
        <taxon>Aspergillus subgen. Circumdati</taxon>
    </lineage>
</organism>
<protein>
    <submittedName>
        <fullName evidence="1">Uncharacterized protein</fullName>
    </submittedName>
</protein>
<name>A0A4V3UNI3_9EURO</name>
<evidence type="ECO:0000313" key="1">
    <source>
        <dbReference type="EMBL" id="THC91234.1"/>
    </source>
</evidence>
<dbReference type="EMBL" id="SOSA01000435">
    <property type="protein sequence ID" value="THC91234.1"/>
    <property type="molecule type" value="Genomic_DNA"/>
</dbReference>
<accession>A0A4V3UNI3</accession>
<sequence>MGSSYCRGTIVSTL</sequence>
<comment type="caution">
    <text evidence="1">The sequence shown here is derived from an EMBL/GenBank/DDBJ whole genome shotgun (WGS) entry which is preliminary data.</text>
</comment>
<dbReference type="VEuPathDB" id="FungiDB:EYZ11_009314"/>
<dbReference type="Proteomes" id="UP000308092">
    <property type="component" value="Unassembled WGS sequence"/>
</dbReference>
<proteinExistence type="predicted"/>
<keyword evidence="2" id="KW-1185">Reference proteome</keyword>